<keyword evidence="3" id="KW-1185">Reference proteome</keyword>
<feature type="transmembrane region" description="Helical" evidence="1">
    <location>
        <begin position="93"/>
        <end position="113"/>
    </location>
</feature>
<evidence type="ECO:0000313" key="2">
    <source>
        <dbReference type="EMBL" id="PPQ90448.1"/>
    </source>
</evidence>
<organism evidence="2 3">
    <name type="scientific">Psilocybe cyanescens</name>
    <dbReference type="NCBI Taxonomy" id="93625"/>
    <lineage>
        <taxon>Eukaryota</taxon>
        <taxon>Fungi</taxon>
        <taxon>Dikarya</taxon>
        <taxon>Basidiomycota</taxon>
        <taxon>Agaricomycotina</taxon>
        <taxon>Agaricomycetes</taxon>
        <taxon>Agaricomycetidae</taxon>
        <taxon>Agaricales</taxon>
        <taxon>Agaricineae</taxon>
        <taxon>Strophariaceae</taxon>
        <taxon>Psilocybe</taxon>
    </lineage>
</organism>
<dbReference type="OrthoDB" id="9451547at2759"/>
<comment type="caution">
    <text evidence="2">The sequence shown here is derived from an EMBL/GenBank/DDBJ whole genome shotgun (WGS) entry which is preliminary data.</text>
</comment>
<dbReference type="AlphaFoldDB" id="A0A409XI68"/>
<dbReference type="Proteomes" id="UP000283269">
    <property type="component" value="Unassembled WGS sequence"/>
</dbReference>
<protein>
    <submittedName>
        <fullName evidence="2">Uncharacterized protein</fullName>
    </submittedName>
</protein>
<dbReference type="InParanoid" id="A0A409XI68"/>
<proteinExistence type="predicted"/>
<feature type="transmembrane region" description="Helical" evidence="1">
    <location>
        <begin position="189"/>
        <end position="210"/>
    </location>
</feature>
<keyword evidence="1" id="KW-1133">Transmembrane helix</keyword>
<sequence>MLNLLSIIAVVTSATVYFGSIRASPVGDIELTSTYRLNDLDASQCLCPNTRNVLDIIWSCLATIFLCTWVSIHPNLPPAGEYRIRTLFSRLKLMFTALIGPEVVLLFSVRQWLAAREESNKYKDRGWTMTHGYFLIMGGFVLMKGSEDMGTLSCDILEELTASDEIEFPTLTKEDIEDKSKSDALAKGLVIIQTLWFIIQCIARGVQGLSITELEIVTLAFCSLNGAMYFFWWHKPLDVQRRMPVFLKPESNYVHKYELKRAEVIEDPEVAARDIAEALGEESNLSLVEDEGQTYAARETVSSSAKNLKSTQFI</sequence>
<name>A0A409XI68_PSICY</name>
<dbReference type="PANTHER" id="PTHR35043:SF7">
    <property type="entry name" value="TRANSCRIPTION FACTOR DOMAIN-CONTAINING PROTEIN"/>
    <property type="match status" value="1"/>
</dbReference>
<accession>A0A409XI68</accession>
<reference evidence="2 3" key="1">
    <citation type="journal article" date="2018" name="Evol. Lett.">
        <title>Horizontal gene cluster transfer increased hallucinogenic mushroom diversity.</title>
        <authorList>
            <person name="Reynolds H.T."/>
            <person name="Vijayakumar V."/>
            <person name="Gluck-Thaler E."/>
            <person name="Korotkin H.B."/>
            <person name="Matheny P.B."/>
            <person name="Slot J.C."/>
        </authorList>
    </citation>
    <scope>NUCLEOTIDE SEQUENCE [LARGE SCALE GENOMIC DNA]</scope>
    <source>
        <strain evidence="2 3">2631</strain>
    </source>
</reference>
<keyword evidence="1" id="KW-0472">Membrane</keyword>
<dbReference type="EMBL" id="NHYD01001635">
    <property type="protein sequence ID" value="PPQ90448.1"/>
    <property type="molecule type" value="Genomic_DNA"/>
</dbReference>
<keyword evidence="1" id="KW-0812">Transmembrane</keyword>
<dbReference type="STRING" id="93625.A0A409XI68"/>
<evidence type="ECO:0000256" key="1">
    <source>
        <dbReference type="SAM" id="Phobius"/>
    </source>
</evidence>
<dbReference type="PANTHER" id="PTHR35043">
    <property type="entry name" value="TRANSCRIPTION FACTOR DOMAIN-CONTAINING PROTEIN"/>
    <property type="match status" value="1"/>
</dbReference>
<evidence type="ECO:0000313" key="3">
    <source>
        <dbReference type="Proteomes" id="UP000283269"/>
    </source>
</evidence>
<feature type="transmembrane region" description="Helical" evidence="1">
    <location>
        <begin position="56"/>
        <end position="72"/>
    </location>
</feature>
<gene>
    <name evidence="2" type="ORF">CVT25_014966</name>
</gene>
<feature type="transmembrane region" description="Helical" evidence="1">
    <location>
        <begin position="216"/>
        <end position="233"/>
    </location>
</feature>